<dbReference type="InterPro" id="IPR036396">
    <property type="entry name" value="Cyt_P450_sf"/>
</dbReference>
<dbReference type="PRINTS" id="PR00463">
    <property type="entry name" value="EP450I"/>
</dbReference>
<dbReference type="Gene3D" id="1.10.630.10">
    <property type="entry name" value="Cytochrome P450"/>
    <property type="match status" value="1"/>
</dbReference>
<keyword evidence="10" id="KW-1185">Reference proteome</keyword>
<dbReference type="GO" id="GO:0020037">
    <property type="term" value="F:heme binding"/>
    <property type="evidence" value="ECO:0007669"/>
    <property type="project" value="InterPro"/>
</dbReference>
<dbReference type="GO" id="GO:0016705">
    <property type="term" value="F:oxidoreductase activity, acting on paired donors, with incorporation or reduction of molecular oxygen"/>
    <property type="evidence" value="ECO:0007669"/>
    <property type="project" value="InterPro"/>
</dbReference>
<dbReference type="InterPro" id="IPR001128">
    <property type="entry name" value="Cyt_P450"/>
</dbReference>
<evidence type="ECO:0000256" key="1">
    <source>
        <dbReference type="ARBA" id="ARBA00022617"/>
    </source>
</evidence>
<dbReference type="PROSITE" id="PS00086">
    <property type="entry name" value="CYTOCHROME_P450"/>
    <property type="match status" value="1"/>
</dbReference>
<dbReference type="InterPro" id="IPR002401">
    <property type="entry name" value="Cyt_P450_E_grp-I"/>
</dbReference>
<dbReference type="AlphaFoldDB" id="W9QH72"/>
<dbReference type="PANTHER" id="PTHR47947">
    <property type="entry name" value="CYTOCHROME P450 82C3-RELATED"/>
    <property type="match status" value="1"/>
</dbReference>
<evidence type="ECO:0000256" key="5">
    <source>
        <dbReference type="ARBA" id="ARBA00023033"/>
    </source>
</evidence>
<keyword evidence="2 6" id="KW-0479">Metal-binding</keyword>
<sequence length="199" mass="21419">MEDCTLSSGHLVPAGTRLIVNAWKIQRDGCVWQRAGEFEPERFLMACSAGESASELLVAFGGGRRACAGASLALHGVHLALASFLHGFEVERLSGDGGVDMTESAGLTNFKATPLEVLLTPRLRSELYAGLENGCVSDESLEFSNPEPKRLRSSSSSPEKKSSSRVPTLVRGSEVEAGEEFSPSRSEKILARFHRQPKA</sequence>
<evidence type="ECO:0000256" key="2">
    <source>
        <dbReference type="ARBA" id="ARBA00022723"/>
    </source>
</evidence>
<evidence type="ECO:0000256" key="7">
    <source>
        <dbReference type="RuleBase" id="RU000461"/>
    </source>
</evidence>
<dbReference type="STRING" id="981085.W9QH72"/>
<dbReference type="InterPro" id="IPR050651">
    <property type="entry name" value="Plant_Cytochrome_P450_Monoox"/>
</dbReference>
<feature type="binding site" description="axial binding residue" evidence="6">
    <location>
        <position position="67"/>
    </location>
    <ligand>
        <name>heme</name>
        <dbReference type="ChEBI" id="CHEBI:30413"/>
    </ligand>
    <ligandPart>
        <name>Fe</name>
        <dbReference type="ChEBI" id="CHEBI:18248"/>
    </ligandPart>
</feature>
<evidence type="ECO:0000313" key="9">
    <source>
        <dbReference type="EMBL" id="EXB37246.1"/>
    </source>
</evidence>
<feature type="region of interest" description="Disordered" evidence="8">
    <location>
        <begin position="139"/>
        <end position="199"/>
    </location>
</feature>
<evidence type="ECO:0000313" key="10">
    <source>
        <dbReference type="Proteomes" id="UP000030645"/>
    </source>
</evidence>
<keyword evidence="1 6" id="KW-0349">Heme</keyword>
<accession>W9QH72</accession>
<evidence type="ECO:0000256" key="3">
    <source>
        <dbReference type="ARBA" id="ARBA00023002"/>
    </source>
</evidence>
<keyword evidence="5 7" id="KW-0503">Monooxygenase</keyword>
<proteinExistence type="inferred from homology"/>
<dbReference type="GO" id="GO:0005506">
    <property type="term" value="F:iron ion binding"/>
    <property type="evidence" value="ECO:0007669"/>
    <property type="project" value="InterPro"/>
</dbReference>
<evidence type="ECO:0000256" key="4">
    <source>
        <dbReference type="ARBA" id="ARBA00023004"/>
    </source>
</evidence>
<keyword evidence="3 7" id="KW-0560">Oxidoreductase</keyword>
<comment type="similarity">
    <text evidence="7">Belongs to the cytochrome P450 family.</text>
</comment>
<organism evidence="9 10">
    <name type="scientific">Morus notabilis</name>
    <dbReference type="NCBI Taxonomy" id="981085"/>
    <lineage>
        <taxon>Eukaryota</taxon>
        <taxon>Viridiplantae</taxon>
        <taxon>Streptophyta</taxon>
        <taxon>Embryophyta</taxon>
        <taxon>Tracheophyta</taxon>
        <taxon>Spermatophyta</taxon>
        <taxon>Magnoliopsida</taxon>
        <taxon>eudicotyledons</taxon>
        <taxon>Gunneridae</taxon>
        <taxon>Pentapetalae</taxon>
        <taxon>rosids</taxon>
        <taxon>fabids</taxon>
        <taxon>Rosales</taxon>
        <taxon>Moraceae</taxon>
        <taxon>Moreae</taxon>
        <taxon>Morus</taxon>
    </lineage>
</organism>
<name>W9QH72_9ROSA</name>
<dbReference type="Pfam" id="PF00067">
    <property type="entry name" value="p450"/>
    <property type="match status" value="1"/>
</dbReference>
<reference evidence="10" key="1">
    <citation type="submission" date="2013-01" db="EMBL/GenBank/DDBJ databases">
        <title>Draft Genome Sequence of a Mulberry Tree, Morus notabilis C.K. Schneid.</title>
        <authorList>
            <person name="He N."/>
            <person name="Zhao S."/>
        </authorList>
    </citation>
    <scope>NUCLEOTIDE SEQUENCE</scope>
</reference>
<dbReference type="Proteomes" id="UP000030645">
    <property type="component" value="Unassembled WGS sequence"/>
</dbReference>
<dbReference type="SUPFAM" id="SSF48264">
    <property type="entry name" value="Cytochrome P450"/>
    <property type="match status" value="1"/>
</dbReference>
<protein>
    <submittedName>
        <fullName evidence="9">Cytochrome P450 82C4</fullName>
    </submittedName>
</protein>
<dbReference type="GO" id="GO:0004497">
    <property type="term" value="F:monooxygenase activity"/>
    <property type="evidence" value="ECO:0007669"/>
    <property type="project" value="UniProtKB-KW"/>
</dbReference>
<dbReference type="EMBL" id="KE343608">
    <property type="protein sequence ID" value="EXB37246.1"/>
    <property type="molecule type" value="Genomic_DNA"/>
</dbReference>
<dbReference type="eggNOG" id="KOG0156">
    <property type="taxonomic scope" value="Eukaryota"/>
</dbReference>
<gene>
    <name evidence="9" type="ORF">L484_020305</name>
</gene>
<comment type="cofactor">
    <cofactor evidence="6">
        <name>heme</name>
        <dbReference type="ChEBI" id="CHEBI:30413"/>
    </cofactor>
</comment>
<evidence type="ECO:0000256" key="6">
    <source>
        <dbReference type="PIRSR" id="PIRSR602401-1"/>
    </source>
</evidence>
<evidence type="ECO:0000256" key="8">
    <source>
        <dbReference type="SAM" id="MobiDB-lite"/>
    </source>
</evidence>
<dbReference type="PANTHER" id="PTHR47947:SF29">
    <property type="entry name" value="CYTOCHROME P450 CYP82D47-LIKE"/>
    <property type="match status" value="1"/>
</dbReference>
<dbReference type="InterPro" id="IPR017972">
    <property type="entry name" value="Cyt_P450_CS"/>
</dbReference>
<keyword evidence="4 6" id="KW-0408">Iron</keyword>